<dbReference type="InterPro" id="IPR040523">
    <property type="entry name" value="AsnC_trans_reg2"/>
</dbReference>
<keyword evidence="3" id="KW-0456">Lyase</keyword>
<name>A0A7C0YAC7_DESA2</name>
<dbReference type="EMBL" id="DRBS01000249">
    <property type="protein sequence ID" value="HDD44492.1"/>
    <property type="molecule type" value="Genomic_DNA"/>
</dbReference>
<dbReference type="GO" id="GO:0006783">
    <property type="term" value="P:heme biosynthetic process"/>
    <property type="evidence" value="ECO:0007669"/>
    <property type="project" value="UniProtKB-KW"/>
</dbReference>
<comment type="similarity">
    <text evidence="4">Belongs to the Ahb/Nir family.</text>
</comment>
<dbReference type="Pfam" id="PF22451">
    <property type="entry name" value="NirdL-like_HTH"/>
    <property type="match status" value="1"/>
</dbReference>
<feature type="domain" description="Siroheme decarboxylase NirL-like HTH" evidence="8">
    <location>
        <begin position="7"/>
        <end position="53"/>
    </location>
</feature>
<protein>
    <recommendedName>
        <fullName evidence="5">siroheme decarboxylase</fullName>
        <ecNumber evidence="5">4.1.1.111</ecNumber>
    </recommendedName>
</protein>
<evidence type="ECO:0000259" key="7">
    <source>
        <dbReference type="Pfam" id="PF17805"/>
    </source>
</evidence>
<evidence type="ECO:0000256" key="2">
    <source>
        <dbReference type="ARBA" id="ARBA00023133"/>
    </source>
</evidence>
<evidence type="ECO:0000256" key="6">
    <source>
        <dbReference type="ARBA" id="ARBA00048470"/>
    </source>
</evidence>
<proteinExistence type="inferred from homology"/>
<reference evidence="9" key="1">
    <citation type="journal article" date="2020" name="mSystems">
        <title>Genome- and Community-Level Interaction Insights into Carbon Utilization and Element Cycling Functions of Hydrothermarchaeota in Hydrothermal Sediment.</title>
        <authorList>
            <person name="Zhou Z."/>
            <person name="Liu Y."/>
            <person name="Xu W."/>
            <person name="Pan J."/>
            <person name="Luo Z.H."/>
            <person name="Li M."/>
        </authorList>
    </citation>
    <scope>NUCLEOTIDE SEQUENCE [LARGE SCALE GENOMIC DNA]</scope>
    <source>
        <strain evidence="9">HyVt-233</strain>
    </source>
</reference>
<comment type="caution">
    <text evidence="9">The sequence shown here is derived from an EMBL/GenBank/DDBJ whole genome shotgun (WGS) entry which is preliminary data.</text>
</comment>
<dbReference type="AlphaFoldDB" id="A0A7C0YAC7"/>
<dbReference type="Pfam" id="PF17805">
    <property type="entry name" value="AsnC_trans_reg2"/>
    <property type="match status" value="1"/>
</dbReference>
<dbReference type="PANTHER" id="PTHR43413:SF1">
    <property type="entry name" value="SIROHEME DECARBOXYLASE NIRL SUBUNIT"/>
    <property type="match status" value="1"/>
</dbReference>
<comment type="catalytic activity">
    <reaction evidence="6">
        <text>siroheme + 2 H(+) = 12,18-didecarboxysiroheme + 2 CO2</text>
        <dbReference type="Rhea" id="RHEA:19093"/>
        <dbReference type="ChEBI" id="CHEBI:15378"/>
        <dbReference type="ChEBI" id="CHEBI:16526"/>
        <dbReference type="ChEBI" id="CHEBI:60052"/>
        <dbReference type="ChEBI" id="CHEBI:140497"/>
        <dbReference type="EC" id="4.1.1.111"/>
    </reaction>
</comment>
<organism evidence="9">
    <name type="scientific">Desulfofervidus auxilii</name>
    <dbReference type="NCBI Taxonomy" id="1621989"/>
    <lineage>
        <taxon>Bacteria</taxon>
        <taxon>Pseudomonadati</taxon>
        <taxon>Thermodesulfobacteriota</taxon>
        <taxon>Candidatus Desulfofervidia</taxon>
        <taxon>Candidatus Desulfofervidales</taxon>
        <taxon>Candidatus Desulfofervidaceae</taxon>
        <taxon>Candidatus Desulfofervidus</taxon>
    </lineage>
</organism>
<dbReference type="InterPro" id="IPR053953">
    <property type="entry name" value="NirdL-like_HTH"/>
</dbReference>
<sequence length="155" mass="18327">MELTELDKKIIKALQKDLPLEGKPFAKVAKELGMKEEVLLKHIKRFIKKGIIRRFGATIFHNRSGFEANVMVAWEVPTERLDKVGEIMAKFPEITHCYARVSYPEWPYNLYTMIHGHSEEECREIVKKIAKITNIKHYRLLFTEHTFKRASMQYF</sequence>
<evidence type="ECO:0000256" key="4">
    <source>
        <dbReference type="ARBA" id="ARBA00023457"/>
    </source>
</evidence>
<feature type="domain" description="Siroheme decarboxylase AsnC-like ligand binding" evidence="7">
    <location>
        <begin position="64"/>
        <end position="148"/>
    </location>
</feature>
<keyword evidence="2" id="KW-0350">Heme biosynthesis</keyword>
<evidence type="ECO:0000313" key="9">
    <source>
        <dbReference type="EMBL" id="HDD44492.1"/>
    </source>
</evidence>
<dbReference type="PANTHER" id="PTHR43413">
    <property type="entry name" value="TRANSCRIPTIONAL REGULATOR, ASNC FAMILY"/>
    <property type="match status" value="1"/>
</dbReference>
<dbReference type="UniPathway" id="UPA00252"/>
<evidence type="ECO:0000259" key="8">
    <source>
        <dbReference type="Pfam" id="PF22451"/>
    </source>
</evidence>
<dbReference type="Gene3D" id="3.30.70.3460">
    <property type="match status" value="1"/>
</dbReference>
<dbReference type="EC" id="4.1.1.111" evidence="5"/>
<evidence type="ECO:0000256" key="1">
    <source>
        <dbReference type="ARBA" id="ARBA00004744"/>
    </source>
</evidence>
<evidence type="ECO:0000256" key="3">
    <source>
        <dbReference type="ARBA" id="ARBA00023239"/>
    </source>
</evidence>
<dbReference type="SUPFAM" id="SSF46785">
    <property type="entry name" value="Winged helix' DNA-binding domain"/>
    <property type="match status" value="1"/>
</dbReference>
<dbReference type="InterPro" id="IPR036390">
    <property type="entry name" value="WH_DNA-bd_sf"/>
</dbReference>
<evidence type="ECO:0000256" key="5">
    <source>
        <dbReference type="ARBA" id="ARBA00023471"/>
    </source>
</evidence>
<accession>A0A7C0YAC7</accession>
<comment type="pathway">
    <text evidence="1">Porphyrin-containing compound metabolism; protoheme biosynthesis.</text>
</comment>
<dbReference type="Proteomes" id="UP000886289">
    <property type="component" value="Unassembled WGS sequence"/>
</dbReference>
<dbReference type="InterPro" id="IPR050684">
    <property type="entry name" value="HTH-Siroheme_Decarb"/>
</dbReference>
<dbReference type="GO" id="GO:0016829">
    <property type="term" value="F:lyase activity"/>
    <property type="evidence" value="ECO:0007669"/>
    <property type="project" value="UniProtKB-KW"/>
</dbReference>
<gene>
    <name evidence="9" type="ORF">ENG63_06510</name>
</gene>